<dbReference type="KEGG" id="lut:Lupro_08795"/>
<name>A0A109RNR5_9FLAO</name>
<sequence>MKYNLKIAILILLVITSCKTNKKVISTSSVAKISTKKIISKHYSNDFNQKTINARLTVRYRDKNTAIAIGVKLRLEKDKTIWMSATKLGIPIAKIKITPNRVVYYEKIKRTYFNGDFSLLSKWLGTELNFKKVQNILLGQAVLNLKKGKYNSKISGNLYQLSPRKKKELFGILFFINPTNFKLNKQEIHSPKKKQLLSVSYSNYKEINEEQFPKNIKILATDNKNLTTIKMEYRWVEFNKKLTFPFSVPRGYKEIKLK</sequence>
<gene>
    <name evidence="1" type="ORF">Lupro_08795</name>
</gene>
<dbReference type="Pfam" id="PF14125">
    <property type="entry name" value="DUF4292"/>
    <property type="match status" value="1"/>
</dbReference>
<reference evidence="2" key="1">
    <citation type="submission" date="2015-12" db="EMBL/GenBank/DDBJ databases">
        <title>Complete genome sequence of Lutibacter profundus strain LP1.</title>
        <authorList>
            <person name="Wissuwa J."/>
            <person name="Le Moine Bauer S."/>
            <person name="Stokke R."/>
            <person name="Dahle H."/>
            <person name="Steen I.H."/>
        </authorList>
    </citation>
    <scope>NUCLEOTIDE SEQUENCE [LARGE SCALE GENOMIC DNA]</scope>
    <source>
        <strain evidence="2">LP1</strain>
    </source>
</reference>
<accession>A0A109RNR5</accession>
<proteinExistence type="predicted"/>
<dbReference type="OrthoDB" id="849114at2"/>
<dbReference type="InterPro" id="IPR025634">
    <property type="entry name" value="DUF4292"/>
</dbReference>
<dbReference type="EMBL" id="CP013355">
    <property type="protein sequence ID" value="AMC11349.1"/>
    <property type="molecule type" value="Genomic_DNA"/>
</dbReference>
<evidence type="ECO:0008006" key="3">
    <source>
        <dbReference type="Google" id="ProtNLM"/>
    </source>
</evidence>
<dbReference type="RefSeq" id="WP_068208894.1">
    <property type="nucleotide sequence ID" value="NZ_CP013355.1"/>
</dbReference>
<dbReference type="STRING" id="1622118.Lupro_08795"/>
<evidence type="ECO:0000313" key="1">
    <source>
        <dbReference type="EMBL" id="AMC11349.1"/>
    </source>
</evidence>
<organism evidence="1 2">
    <name type="scientific">Lutibacter profundi</name>
    <dbReference type="NCBI Taxonomy" id="1622118"/>
    <lineage>
        <taxon>Bacteria</taxon>
        <taxon>Pseudomonadati</taxon>
        <taxon>Bacteroidota</taxon>
        <taxon>Flavobacteriia</taxon>
        <taxon>Flavobacteriales</taxon>
        <taxon>Flavobacteriaceae</taxon>
        <taxon>Lutibacter</taxon>
    </lineage>
</organism>
<keyword evidence="2" id="KW-1185">Reference proteome</keyword>
<dbReference type="Proteomes" id="UP000059672">
    <property type="component" value="Chromosome"/>
</dbReference>
<reference evidence="1 2" key="2">
    <citation type="journal article" date="2016" name="Int. J. Syst. Evol. Microbiol.">
        <title>Lutibacter profundi sp. nov., isolated from a deep-sea hydrothermal system on the Arctic Mid-Ocean Ridge and emended description of the genus Lutibacter.</title>
        <authorList>
            <person name="Le Moine Bauer S."/>
            <person name="Roalkvam I."/>
            <person name="Steen I.H."/>
            <person name="Dahle H."/>
        </authorList>
    </citation>
    <scope>NUCLEOTIDE SEQUENCE [LARGE SCALE GENOMIC DNA]</scope>
    <source>
        <strain evidence="1 2">LP1</strain>
    </source>
</reference>
<dbReference type="AlphaFoldDB" id="A0A109RNR5"/>
<dbReference type="Gene3D" id="2.50.20.10">
    <property type="entry name" value="Lipoprotein localisation LolA/LolB/LppX"/>
    <property type="match status" value="1"/>
</dbReference>
<evidence type="ECO:0000313" key="2">
    <source>
        <dbReference type="Proteomes" id="UP000059672"/>
    </source>
</evidence>
<dbReference type="PROSITE" id="PS51257">
    <property type="entry name" value="PROKAR_LIPOPROTEIN"/>
    <property type="match status" value="1"/>
</dbReference>
<protein>
    <recommendedName>
        <fullName evidence="3">Deoxyuridine 5'-triphosphate nucleotidohydrolase</fullName>
    </recommendedName>
</protein>